<organism evidence="2 3">
    <name type="scientific">Saezia sanguinis</name>
    <dbReference type="NCBI Taxonomy" id="1965230"/>
    <lineage>
        <taxon>Bacteria</taxon>
        <taxon>Pseudomonadati</taxon>
        <taxon>Pseudomonadota</taxon>
        <taxon>Betaproteobacteria</taxon>
        <taxon>Burkholderiales</taxon>
        <taxon>Saeziaceae</taxon>
        <taxon>Saezia</taxon>
    </lineage>
</organism>
<dbReference type="Proteomes" id="UP000286947">
    <property type="component" value="Unassembled WGS sequence"/>
</dbReference>
<gene>
    <name evidence="2" type="ORF">CUZ56_01849</name>
</gene>
<dbReference type="RefSeq" id="WP_126980050.1">
    <property type="nucleotide sequence ID" value="NZ_PQSP01000004.1"/>
</dbReference>
<name>A0A433SCW0_9BURK</name>
<evidence type="ECO:0000256" key="1">
    <source>
        <dbReference type="SAM" id="SignalP"/>
    </source>
</evidence>
<feature type="chain" id="PRO_5019215761" evidence="1">
    <location>
        <begin position="29"/>
        <end position="339"/>
    </location>
</feature>
<dbReference type="OrthoDB" id="7025426at2"/>
<proteinExistence type="predicted"/>
<dbReference type="AlphaFoldDB" id="A0A433SCW0"/>
<protein>
    <submittedName>
        <fullName evidence="2">Uncharacterized protein</fullName>
    </submittedName>
</protein>
<sequence length="339" mass="37301" precursor="true">MQAHQAATFAIQAMLLFAMLVLPPNAHADQTASENSAAAQYAQCTQQHLENLRQQALAAYQNQGKTEQAAQAAMELLQDAIDADCLNRPENPSSENQTPPADLAATTAYAWLLNDSMFYLLHAPQKNIYDDIYNNGCTCLSALTPLLDEDYTPVTWLPENLRRATAHNTSQLIAHCTDTITRANYWQNQVSQADRYTVQPPCPFDSTATRLNDNLCIRFDTGLYPEAAEHMRTSDDDVPLPDCDSTPTAQGCPVFIVSTRTNGRITTTRFAASQSALADISNTCTFQHIGVNATGDQFALLAPYGYDCFGGSARFSIEEIYEIQDGKPVLVRNNSMGFH</sequence>
<keyword evidence="1" id="KW-0732">Signal</keyword>
<reference evidence="2 3" key="1">
    <citation type="submission" date="2018-01" db="EMBL/GenBank/DDBJ databases">
        <title>Saezia sanguinis gen. nov., sp. nov., in the order Burkholderiales isolated from human blood.</title>
        <authorList>
            <person name="Medina-Pascual M.J."/>
            <person name="Valdezate S."/>
            <person name="Monzon S."/>
            <person name="Cuesta I."/>
            <person name="Carrasco G."/>
            <person name="Villalon P."/>
            <person name="Saez-Nieto J.A."/>
        </authorList>
    </citation>
    <scope>NUCLEOTIDE SEQUENCE [LARGE SCALE GENOMIC DNA]</scope>
    <source>
        <strain evidence="2 3">CNM695-12</strain>
    </source>
</reference>
<accession>A0A433SCW0</accession>
<feature type="signal peptide" evidence="1">
    <location>
        <begin position="1"/>
        <end position="28"/>
    </location>
</feature>
<evidence type="ECO:0000313" key="2">
    <source>
        <dbReference type="EMBL" id="RUS66569.1"/>
    </source>
</evidence>
<keyword evidence="3" id="KW-1185">Reference proteome</keyword>
<evidence type="ECO:0000313" key="3">
    <source>
        <dbReference type="Proteomes" id="UP000286947"/>
    </source>
</evidence>
<dbReference type="EMBL" id="PQSP01000004">
    <property type="protein sequence ID" value="RUS66569.1"/>
    <property type="molecule type" value="Genomic_DNA"/>
</dbReference>
<comment type="caution">
    <text evidence="2">The sequence shown here is derived from an EMBL/GenBank/DDBJ whole genome shotgun (WGS) entry which is preliminary data.</text>
</comment>